<evidence type="ECO:0000313" key="6">
    <source>
        <dbReference type="Proteomes" id="UP001626550"/>
    </source>
</evidence>
<proteinExistence type="inferred from homology"/>
<evidence type="ECO:0000256" key="2">
    <source>
        <dbReference type="ARBA" id="ARBA00022980"/>
    </source>
</evidence>
<dbReference type="Gene3D" id="2.30.30.770">
    <property type="match status" value="1"/>
</dbReference>
<dbReference type="Proteomes" id="UP001626550">
    <property type="component" value="Unassembled WGS sequence"/>
</dbReference>
<organism evidence="5 6">
    <name type="scientific">Cichlidogyrus casuarinus</name>
    <dbReference type="NCBI Taxonomy" id="1844966"/>
    <lineage>
        <taxon>Eukaryota</taxon>
        <taxon>Metazoa</taxon>
        <taxon>Spiralia</taxon>
        <taxon>Lophotrochozoa</taxon>
        <taxon>Platyhelminthes</taxon>
        <taxon>Monogenea</taxon>
        <taxon>Monopisthocotylea</taxon>
        <taxon>Dactylogyridea</taxon>
        <taxon>Ancyrocephalidae</taxon>
        <taxon>Cichlidogyrus</taxon>
    </lineage>
</organism>
<gene>
    <name evidence="5" type="primary">RPL27</name>
    <name evidence="5" type="ORF">Ciccas_009389</name>
</gene>
<sequence>MASVEKEPRIKGKTVLMRPGVIVLVLNGRFAGRKAVIVKSYDEGSSDKPFGHALVVGIERYPRRITRKMTKKRRETRCKIKPFCKVINYNHLMPTRYSFNMEFNREIVNKSFLADKGKRRRIKNELRTKLREKLLMEVVKRKKNRIFSDVKSLHSKLDTYNKFDSPVPSAAVNVVQPNSTSKYDRNSGIHLVGPMYQLTAMSDRSASDTFDTVYPISALTKGPTLCSFGLEYNDHNYALPTGLTPPTMAPHLLDYHIPLKTKSDFYEEVPEQDIMMADESMEDHEPVDLIKPSDEDDLIEIKSESTTESDSGEKSIKRVHLRNYSGFDSPGATPAKKSAKIGQEKSRNYWSTNSSQQEKDKNAKLSEIEPDGTRYRNAVYEGFIEMRCEPERKVIEVPEYLCVSPSKISDLDSDDEAACEEPFGASGKYRAAFDPMQPVPVSDLIPRLVNLFPRHWQHLDCMMAMYSEIEARHAAVKQHRAGGGALTTSNILQICGERPVQQSIAVEVQRRLIEELELERVSKVNGESQNPPVQSHFSSNEQSLINKRTESRIRSELASFSTVTPDKFMSSSENFAHTNAVLSNASAIVEATTTTSNSVSPLATKGQCVQSPSTAALVSDRVGKRPV</sequence>
<dbReference type="SUPFAM" id="SSF50104">
    <property type="entry name" value="Translation proteins SH3-like domain"/>
    <property type="match status" value="1"/>
</dbReference>
<dbReference type="CDD" id="cd06090">
    <property type="entry name" value="KOW_RPL27"/>
    <property type="match status" value="1"/>
</dbReference>
<feature type="compositionally biased region" description="Polar residues" evidence="4">
    <location>
        <begin position="525"/>
        <end position="544"/>
    </location>
</feature>
<evidence type="ECO:0000256" key="1">
    <source>
        <dbReference type="ARBA" id="ARBA00009124"/>
    </source>
</evidence>
<accession>A0ABD2PXM4</accession>
<protein>
    <submittedName>
        <fullName evidence="5">60S ribosomal protein L27</fullName>
    </submittedName>
</protein>
<dbReference type="GO" id="GO:0005840">
    <property type="term" value="C:ribosome"/>
    <property type="evidence" value="ECO:0007669"/>
    <property type="project" value="UniProtKB-KW"/>
</dbReference>
<name>A0ABD2PXM4_9PLAT</name>
<dbReference type="InterPro" id="IPR041991">
    <property type="entry name" value="Ribosomal_eL27_KOW"/>
</dbReference>
<dbReference type="PANTHER" id="PTHR10497">
    <property type="entry name" value="60S RIBOSOMAL PROTEIN L27"/>
    <property type="match status" value="1"/>
</dbReference>
<comment type="similarity">
    <text evidence="1">Belongs to the eukaryotic ribosomal protein eL27 family.</text>
</comment>
<feature type="compositionally biased region" description="Basic and acidic residues" evidence="4">
    <location>
        <begin position="357"/>
        <end position="369"/>
    </location>
</feature>
<evidence type="ECO:0000313" key="5">
    <source>
        <dbReference type="EMBL" id="KAL3312024.1"/>
    </source>
</evidence>
<evidence type="ECO:0000256" key="3">
    <source>
        <dbReference type="ARBA" id="ARBA00023274"/>
    </source>
</evidence>
<feature type="region of interest" description="Disordered" evidence="4">
    <location>
        <begin position="524"/>
        <end position="544"/>
    </location>
</feature>
<dbReference type="InterPro" id="IPR038655">
    <property type="entry name" value="Ribosomal_eL27_sf"/>
</dbReference>
<dbReference type="InterPro" id="IPR008991">
    <property type="entry name" value="Translation_prot_SH3-like_sf"/>
</dbReference>
<comment type="caution">
    <text evidence="5">The sequence shown here is derived from an EMBL/GenBank/DDBJ whole genome shotgun (WGS) entry which is preliminary data.</text>
</comment>
<feature type="non-terminal residue" evidence="5">
    <location>
        <position position="627"/>
    </location>
</feature>
<dbReference type="GO" id="GO:1990904">
    <property type="term" value="C:ribonucleoprotein complex"/>
    <property type="evidence" value="ECO:0007669"/>
    <property type="project" value="UniProtKB-KW"/>
</dbReference>
<dbReference type="Pfam" id="PF01777">
    <property type="entry name" value="Ribosomal_L27e"/>
    <property type="match status" value="1"/>
</dbReference>
<evidence type="ECO:0000256" key="4">
    <source>
        <dbReference type="SAM" id="MobiDB-lite"/>
    </source>
</evidence>
<keyword evidence="6" id="KW-1185">Reference proteome</keyword>
<dbReference type="EMBL" id="JBJKFK010001907">
    <property type="protein sequence ID" value="KAL3312024.1"/>
    <property type="molecule type" value="Genomic_DNA"/>
</dbReference>
<keyword evidence="3" id="KW-0687">Ribonucleoprotein</keyword>
<dbReference type="InterPro" id="IPR001141">
    <property type="entry name" value="Ribosomal_eL27"/>
</dbReference>
<feature type="region of interest" description="Disordered" evidence="4">
    <location>
        <begin position="325"/>
        <end position="369"/>
    </location>
</feature>
<keyword evidence="2 5" id="KW-0689">Ribosomal protein</keyword>
<dbReference type="AlphaFoldDB" id="A0ABD2PXM4"/>
<reference evidence="5 6" key="1">
    <citation type="submission" date="2024-11" db="EMBL/GenBank/DDBJ databases">
        <title>Adaptive evolution of stress response genes in parasites aligns with host niche diversity.</title>
        <authorList>
            <person name="Hahn C."/>
            <person name="Resl P."/>
        </authorList>
    </citation>
    <scope>NUCLEOTIDE SEQUENCE [LARGE SCALE GENOMIC DNA]</scope>
    <source>
        <strain evidence="5">EGGRZ-B1_66</strain>
        <tissue evidence="5">Body</tissue>
    </source>
</reference>